<evidence type="ECO:0000313" key="2">
    <source>
        <dbReference type="Proteomes" id="UP001451303"/>
    </source>
</evidence>
<gene>
    <name evidence="1" type="ORF">QR685DRAFT_609520</name>
</gene>
<dbReference type="EMBL" id="JAVLET010000014">
    <property type="protein sequence ID" value="KAL0466107.1"/>
    <property type="molecule type" value="Genomic_DNA"/>
</dbReference>
<keyword evidence="2" id="KW-1185">Reference proteome</keyword>
<reference evidence="1 2" key="1">
    <citation type="submission" date="2023-09" db="EMBL/GenBank/DDBJ databases">
        <title>Multi-omics analysis of a traditional fermented food reveals byproduct-associated fungal strains for waste-to-food upcycling.</title>
        <authorList>
            <consortium name="Lawrence Berkeley National Laboratory"/>
            <person name="Rekdal V.M."/>
            <person name="Villalobos-Escobedo J.M."/>
            <person name="Rodriguez-Valeron N."/>
            <person name="Garcia M.O."/>
            <person name="Vasquez D.P."/>
            <person name="Damayanti I."/>
            <person name="Sorensen P.M."/>
            <person name="Baidoo E.E."/>
            <person name="De Carvalho A.C."/>
            <person name="Riley R."/>
            <person name="Lipzen A."/>
            <person name="He G."/>
            <person name="Yan M."/>
            <person name="Haridas S."/>
            <person name="Daum C."/>
            <person name="Yoshinaga Y."/>
            <person name="Ng V."/>
            <person name="Grigoriev I.V."/>
            <person name="Munk R."/>
            <person name="Nuraida L."/>
            <person name="Wijaya C.H."/>
            <person name="Morales P.-C."/>
            <person name="Keasling J.D."/>
        </authorList>
    </citation>
    <scope>NUCLEOTIDE SEQUENCE [LARGE SCALE GENOMIC DNA]</scope>
    <source>
        <strain evidence="1 2">FGSC 2613</strain>
    </source>
</reference>
<organism evidence="1 2">
    <name type="scientific">Neurospora intermedia</name>
    <dbReference type="NCBI Taxonomy" id="5142"/>
    <lineage>
        <taxon>Eukaryota</taxon>
        <taxon>Fungi</taxon>
        <taxon>Dikarya</taxon>
        <taxon>Ascomycota</taxon>
        <taxon>Pezizomycotina</taxon>
        <taxon>Sordariomycetes</taxon>
        <taxon>Sordariomycetidae</taxon>
        <taxon>Sordariales</taxon>
        <taxon>Sordariaceae</taxon>
        <taxon>Neurospora</taxon>
    </lineage>
</organism>
<dbReference type="Proteomes" id="UP001451303">
    <property type="component" value="Unassembled WGS sequence"/>
</dbReference>
<name>A0ABR3D1C8_NEUIN</name>
<sequence length="298" mass="31875">MREDPECDALVPRCSFHLSTSRLSSTGSRRKLGSPKGAKLHGFLINYMLVNFSTRLEKGKRGRSDIPVEATVLRYLGGGVGVVARYERNGLVDFSFSSVTDSYVKGDYTQGEGERPVAPLAVIVTAGAGGATRRGEAALARIKAREAFHHPVVRGIFETRQDDLNSVLILSFQTYLKGKFTYRTSLFGPSGYSALYSKNPFSMVRAARSIRTAASSASTGGVGSGMATAAVEGYYTAGAGGSVWYEGLQCFWTLGQWGWRAVLALFLGGTGASVGFGGSGRYCDSMEGERCQKGMLAC</sequence>
<evidence type="ECO:0000313" key="1">
    <source>
        <dbReference type="EMBL" id="KAL0466107.1"/>
    </source>
</evidence>
<comment type="caution">
    <text evidence="1">The sequence shown here is derived from an EMBL/GenBank/DDBJ whole genome shotgun (WGS) entry which is preliminary data.</text>
</comment>
<accession>A0ABR3D1C8</accession>
<protein>
    <submittedName>
        <fullName evidence="1">Uncharacterized protein</fullName>
    </submittedName>
</protein>
<proteinExistence type="predicted"/>